<organism evidence="1 2">
    <name type="scientific">Populus alba</name>
    <name type="common">White poplar</name>
    <dbReference type="NCBI Taxonomy" id="43335"/>
    <lineage>
        <taxon>Eukaryota</taxon>
        <taxon>Viridiplantae</taxon>
        <taxon>Streptophyta</taxon>
        <taxon>Embryophyta</taxon>
        <taxon>Tracheophyta</taxon>
        <taxon>Spermatophyta</taxon>
        <taxon>Magnoliopsida</taxon>
        <taxon>eudicotyledons</taxon>
        <taxon>Gunneridae</taxon>
        <taxon>Pentapetalae</taxon>
        <taxon>rosids</taxon>
        <taxon>fabids</taxon>
        <taxon>Malpighiales</taxon>
        <taxon>Salicaceae</taxon>
        <taxon>Saliceae</taxon>
        <taxon>Populus</taxon>
    </lineage>
</organism>
<evidence type="ECO:0000313" key="1">
    <source>
        <dbReference type="EMBL" id="KAL3586390.1"/>
    </source>
</evidence>
<keyword evidence="2" id="KW-1185">Reference proteome</keyword>
<gene>
    <name evidence="1" type="ORF">D5086_013257</name>
</gene>
<dbReference type="Proteomes" id="UP000309997">
    <property type="component" value="Unassembled WGS sequence"/>
</dbReference>
<name>A0ACC4C4H8_POPAL</name>
<reference evidence="1 2" key="1">
    <citation type="journal article" date="2024" name="Plant Biotechnol. J.">
        <title>Genome and CRISPR/Cas9 system of a widespread forest tree (Populus alba) in the world.</title>
        <authorList>
            <person name="Liu Y.J."/>
            <person name="Jiang P.F."/>
            <person name="Han X.M."/>
            <person name="Li X.Y."/>
            <person name="Wang H.M."/>
            <person name="Wang Y.J."/>
            <person name="Wang X.X."/>
            <person name="Zeng Q.Y."/>
        </authorList>
    </citation>
    <scope>NUCLEOTIDE SEQUENCE [LARGE SCALE GENOMIC DNA]</scope>
    <source>
        <strain evidence="2">cv. PAL-ZL1</strain>
    </source>
</reference>
<accession>A0ACC4C4H8</accession>
<sequence length="81" mass="8785">MLSMPIAVSAGSAKLNVPAKKPFRAWFVSSSEHEFAIDLPSAGAQKDSRSQVNALPVSMIISSMFCGIWFNINKDPFDPKA</sequence>
<comment type="caution">
    <text evidence="1">The sequence shown here is derived from an EMBL/GenBank/DDBJ whole genome shotgun (WGS) entry which is preliminary data.</text>
</comment>
<evidence type="ECO:0000313" key="2">
    <source>
        <dbReference type="Proteomes" id="UP000309997"/>
    </source>
</evidence>
<proteinExistence type="predicted"/>
<dbReference type="EMBL" id="RCHU02000006">
    <property type="protein sequence ID" value="KAL3586390.1"/>
    <property type="molecule type" value="Genomic_DNA"/>
</dbReference>
<protein>
    <submittedName>
        <fullName evidence="1">Uncharacterized protein</fullName>
    </submittedName>
</protein>